<evidence type="ECO:0000256" key="1">
    <source>
        <dbReference type="ARBA" id="ARBA00023186"/>
    </source>
</evidence>
<accession>A0A9P6AEK9</accession>
<evidence type="ECO:0000313" key="3">
    <source>
        <dbReference type="EMBL" id="KAF9504319.1"/>
    </source>
</evidence>
<dbReference type="OrthoDB" id="72325at2759"/>
<dbReference type="InterPro" id="IPR036034">
    <property type="entry name" value="PDZ_sf"/>
</dbReference>
<proteinExistence type="predicted"/>
<dbReference type="GO" id="GO:0070682">
    <property type="term" value="P:proteasome regulatory particle assembly"/>
    <property type="evidence" value="ECO:0007669"/>
    <property type="project" value="InterPro"/>
</dbReference>
<gene>
    <name evidence="3" type="ORF">BS47DRAFT_1308346</name>
</gene>
<dbReference type="AlphaFoldDB" id="A0A9P6AEK9"/>
<dbReference type="InterPro" id="IPR035269">
    <property type="entry name" value="PSMD9"/>
</dbReference>
<dbReference type="Gene3D" id="2.30.42.10">
    <property type="match status" value="1"/>
</dbReference>
<dbReference type="Pfam" id="PF18265">
    <property type="entry name" value="Nas2_N"/>
    <property type="match status" value="1"/>
</dbReference>
<feature type="domain" description="Nas2 N-terminal" evidence="2">
    <location>
        <begin position="14"/>
        <end position="89"/>
    </location>
</feature>
<organism evidence="3 4">
    <name type="scientific">Hydnum rufescens UP504</name>
    <dbReference type="NCBI Taxonomy" id="1448309"/>
    <lineage>
        <taxon>Eukaryota</taxon>
        <taxon>Fungi</taxon>
        <taxon>Dikarya</taxon>
        <taxon>Basidiomycota</taxon>
        <taxon>Agaricomycotina</taxon>
        <taxon>Agaricomycetes</taxon>
        <taxon>Cantharellales</taxon>
        <taxon>Hydnaceae</taxon>
        <taxon>Hydnum</taxon>
    </lineage>
</organism>
<dbReference type="PANTHER" id="PTHR12651:SF1">
    <property type="entry name" value="26S PROTEASOME NON-ATPASE REGULATORY SUBUNIT 9"/>
    <property type="match status" value="1"/>
</dbReference>
<protein>
    <recommendedName>
        <fullName evidence="2">Nas2 N-terminal domain-containing protein</fullName>
    </recommendedName>
</protein>
<dbReference type="InterPro" id="IPR040815">
    <property type="entry name" value="Nas2_N"/>
</dbReference>
<dbReference type="EMBL" id="MU129238">
    <property type="protein sequence ID" value="KAF9504319.1"/>
    <property type="molecule type" value="Genomic_DNA"/>
</dbReference>
<dbReference type="PANTHER" id="PTHR12651">
    <property type="entry name" value="26S PROTEASOME NON-ATPASE REGULATORY SUBUNIT 9"/>
    <property type="match status" value="1"/>
</dbReference>
<evidence type="ECO:0000313" key="4">
    <source>
        <dbReference type="Proteomes" id="UP000886523"/>
    </source>
</evidence>
<dbReference type="Gene3D" id="6.10.140.1710">
    <property type="match status" value="1"/>
</dbReference>
<dbReference type="GO" id="GO:0005634">
    <property type="term" value="C:nucleus"/>
    <property type="evidence" value="ECO:0007669"/>
    <property type="project" value="TreeGrafter"/>
</dbReference>
<reference evidence="3" key="1">
    <citation type="journal article" date="2020" name="Nat. Commun.">
        <title>Large-scale genome sequencing of mycorrhizal fungi provides insights into the early evolution of symbiotic traits.</title>
        <authorList>
            <person name="Miyauchi S."/>
            <person name="Kiss E."/>
            <person name="Kuo A."/>
            <person name="Drula E."/>
            <person name="Kohler A."/>
            <person name="Sanchez-Garcia M."/>
            <person name="Morin E."/>
            <person name="Andreopoulos B."/>
            <person name="Barry K.W."/>
            <person name="Bonito G."/>
            <person name="Buee M."/>
            <person name="Carver A."/>
            <person name="Chen C."/>
            <person name="Cichocki N."/>
            <person name="Clum A."/>
            <person name="Culley D."/>
            <person name="Crous P.W."/>
            <person name="Fauchery L."/>
            <person name="Girlanda M."/>
            <person name="Hayes R.D."/>
            <person name="Keri Z."/>
            <person name="LaButti K."/>
            <person name="Lipzen A."/>
            <person name="Lombard V."/>
            <person name="Magnuson J."/>
            <person name="Maillard F."/>
            <person name="Murat C."/>
            <person name="Nolan M."/>
            <person name="Ohm R.A."/>
            <person name="Pangilinan J."/>
            <person name="Pereira M.F."/>
            <person name="Perotto S."/>
            <person name="Peter M."/>
            <person name="Pfister S."/>
            <person name="Riley R."/>
            <person name="Sitrit Y."/>
            <person name="Stielow J.B."/>
            <person name="Szollosi G."/>
            <person name="Zifcakova L."/>
            <person name="Stursova M."/>
            <person name="Spatafora J.W."/>
            <person name="Tedersoo L."/>
            <person name="Vaario L.M."/>
            <person name="Yamada A."/>
            <person name="Yan M."/>
            <person name="Wang P."/>
            <person name="Xu J."/>
            <person name="Bruns T."/>
            <person name="Baldrian P."/>
            <person name="Vilgalys R."/>
            <person name="Dunand C."/>
            <person name="Henrissat B."/>
            <person name="Grigoriev I.V."/>
            <person name="Hibbett D."/>
            <person name="Nagy L.G."/>
            <person name="Martin F.M."/>
        </authorList>
    </citation>
    <scope>NUCLEOTIDE SEQUENCE</scope>
    <source>
        <strain evidence="3">UP504</strain>
    </source>
</reference>
<sequence>MVGLQNAERQRTLALVSRKEGVEAQIQHYLSILSLNDSTMKSPLVDPQGFPRADIDVASVRTARVRVIELRNDLQAITDEIALALQGIYKRDESELSSQPAQGPTPSQPQDIDVGSEKAFARVNSVAPKAQLSMLWGLEQNDLILRFGNLSVMSFNPPAQLVPIAELVAGHENRPIEIKVRRSSSSSGNTTTLTLSLIPRRGWGGGSSLLGCHIVPYAE</sequence>
<dbReference type="GO" id="GO:0005737">
    <property type="term" value="C:cytoplasm"/>
    <property type="evidence" value="ECO:0007669"/>
    <property type="project" value="TreeGrafter"/>
</dbReference>
<dbReference type="Proteomes" id="UP000886523">
    <property type="component" value="Unassembled WGS sequence"/>
</dbReference>
<keyword evidence="4" id="KW-1185">Reference proteome</keyword>
<keyword evidence="1" id="KW-0143">Chaperone</keyword>
<evidence type="ECO:0000259" key="2">
    <source>
        <dbReference type="Pfam" id="PF18265"/>
    </source>
</evidence>
<comment type="caution">
    <text evidence="3">The sequence shown here is derived from an EMBL/GenBank/DDBJ whole genome shotgun (WGS) entry which is preliminary data.</text>
</comment>
<name>A0A9P6AEK9_9AGAM</name>